<evidence type="ECO:0000256" key="1">
    <source>
        <dbReference type="SAM" id="Phobius"/>
    </source>
</evidence>
<evidence type="ECO:0000313" key="3">
    <source>
        <dbReference type="Proteomes" id="UP001196413"/>
    </source>
</evidence>
<dbReference type="InterPro" id="IPR011990">
    <property type="entry name" value="TPR-like_helical_dom_sf"/>
</dbReference>
<reference evidence="2" key="1">
    <citation type="submission" date="2021-06" db="EMBL/GenBank/DDBJ databases">
        <title>Parelaphostrongylus tenuis whole genome reference sequence.</title>
        <authorList>
            <person name="Garwood T.J."/>
            <person name="Larsen P.A."/>
            <person name="Fountain-Jones N.M."/>
            <person name="Garbe J.R."/>
            <person name="Macchietto M.G."/>
            <person name="Kania S.A."/>
            <person name="Gerhold R.W."/>
            <person name="Richards J.E."/>
            <person name="Wolf T.M."/>
        </authorList>
    </citation>
    <scope>NUCLEOTIDE SEQUENCE</scope>
    <source>
        <strain evidence="2">MNPRO001-30</strain>
        <tissue evidence="2">Meninges</tissue>
    </source>
</reference>
<proteinExistence type="predicted"/>
<dbReference type="Gene3D" id="1.25.40.10">
    <property type="entry name" value="Tetratricopeptide repeat domain"/>
    <property type="match status" value="1"/>
</dbReference>
<feature type="transmembrane region" description="Helical" evidence="1">
    <location>
        <begin position="6"/>
        <end position="26"/>
    </location>
</feature>
<comment type="caution">
    <text evidence="2">The sequence shown here is derived from an EMBL/GenBank/DDBJ whole genome shotgun (WGS) entry which is preliminary data.</text>
</comment>
<protein>
    <submittedName>
        <fullName evidence="2">Uncharacterized protein</fullName>
    </submittedName>
</protein>
<sequence>MCRTMILQIGGLPSLTVIFVTVLSPYNVRLAAIWHKLIYAAEYVGRTDILQNVSEVLSPAYRKYLPFGHPELTQRLRFAFLNKSDRNPPEEKRSLLLEVYESAVLSHGEDHVITKELMSF</sequence>
<keyword evidence="3" id="KW-1185">Reference proteome</keyword>
<dbReference type="AlphaFoldDB" id="A0AAD5MEI6"/>
<keyword evidence="1" id="KW-1133">Transmembrane helix</keyword>
<keyword evidence="1" id="KW-0812">Transmembrane</keyword>
<organism evidence="2 3">
    <name type="scientific">Parelaphostrongylus tenuis</name>
    <name type="common">Meningeal worm</name>
    <dbReference type="NCBI Taxonomy" id="148309"/>
    <lineage>
        <taxon>Eukaryota</taxon>
        <taxon>Metazoa</taxon>
        <taxon>Ecdysozoa</taxon>
        <taxon>Nematoda</taxon>
        <taxon>Chromadorea</taxon>
        <taxon>Rhabditida</taxon>
        <taxon>Rhabditina</taxon>
        <taxon>Rhabditomorpha</taxon>
        <taxon>Strongyloidea</taxon>
        <taxon>Metastrongylidae</taxon>
        <taxon>Parelaphostrongylus</taxon>
    </lineage>
</organism>
<dbReference type="Proteomes" id="UP001196413">
    <property type="component" value="Unassembled WGS sequence"/>
</dbReference>
<gene>
    <name evidence="2" type="ORF">KIN20_002641</name>
</gene>
<dbReference type="EMBL" id="JAHQIW010000333">
    <property type="protein sequence ID" value="KAJ1347556.1"/>
    <property type="molecule type" value="Genomic_DNA"/>
</dbReference>
<accession>A0AAD5MEI6</accession>
<evidence type="ECO:0000313" key="2">
    <source>
        <dbReference type="EMBL" id="KAJ1347556.1"/>
    </source>
</evidence>
<keyword evidence="1" id="KW-0472">Membrane</keyword>
<name>A0AAD5MEI6_PARTN</name>